<keyword evidence="3" id="KW-1185">Reference proteome</keyword>
<dbReference type="EMBL" id="JAJFAZ020000008">
    <property type="protein sequence ID" value="KAI5312279.1"/>
    <property type="molecule type" value="Genomic_DNA"/>
</dbReference>
<dbReference type="AlphaFoldDB" id="A0AAD4YKM3"/>
<evidence type="ECO:0000256" key="1">
    <source>
        <dbReference type="SAM" id="MobiDB-lite"/>
    </source>
</evidence>
<gene>
    <name evidence="2" type="ORF">L3X38_041452</name>
</gene>
<evidence type="ECO:0000313" key="3">
    <source>
        <dbReference type="Proteomes" id="UP001054821"/>
    </source>
</evidence>
<protein>
    <submittedName>
        <fullName evidence="2">Uncharacterized protein</fullName>
    </submittedName>
</protein>
<organism evidence="2 3">
    <name type="scientific">Prunus dulcis</name>
    <name type="common">Almond</name>
    <name type="synonym">Amygdalus dulcis</name>
    <dbReference type="NCBI Taxonomy" id="3755"/>
    <lineage>
        <taxon>Eukaryota</taxon>
        <taxon>Viridiplantae</taxon>
        <taxon>Streptophyta</taxon>
        <taxon>Embryophyta</taxon>
        <taxon>Tracheophyta</taxon>
        <taxon>Spermatophyta</taxon>
        <taxon>Magnoliopsida</taxon>
        <taxon>eudicotyledons</taxon>
        <taxon>Gunneridae</taxon>
        <taxon>Pentapetalae</taxon>
        <taxon>rosids</taxon>
        <taxon>fabids</taxon>
        <taxon>Rosales</taxon>
        <taxon>Rosaceae</taxon>
        <taxon>Amygdaloideae</taxon>
        <taxon>Amygdaleae</taxon>
        <taxon>Prunus</taxon>
    </lineage>
</organism>
<dbReference type="Proteomes" id="UP001054821">
    <property type="component" value="Chromosome 8"/>
</dbReference>
<proteinExistence type="predicted"/>
<evidence type="ECO:0000313" key="2">
    <source>
        <dbReference type="EMBL" id="KAI5312279.1"/>
    </source>
</evidence>
<sequence>MEAKGSSRGGGGGAKVVPHRSVGGAGPWRWERELPPLSPPLLHPSLLLFSSVFRDRRRMRLDIGSSPAFQYRISTTIFFAVFSCLE</sequence>
<comment type="caution">
    <text evidence="2">The sequence shown here is derived from an EMBL/GenBank/DDBJ whole genome shotgun (WGS) entry which is preliminary data.</text>
</comment>
<reference evidence="2 3" key="1">
    <citation type="journal article" date="2022" name="G3 (Bethesda)">
        <title>Whole-genome sequence and methylome profiling of the almond [Prunus dulcis (Mill.) D.A. Webb] cultivar 'Nonpareil'.</title>
        <authorList>
            <person name="D'Amico-Willman K.M."/>
            <person name="Ouma W.Z."/>
            <person name="Meulia T."/>
            <person name="Sideli G.M."/>
            <person name="Gradziel T.M."/>
            <person name="Fresnedo-Ramirez J."/>
        </authorList>
    </citation>
    <scope>NUCLEOTIDE SEQUENCE [LARGE SCALE GENOMIC DNA]</scope>
    <source>
        <strain evidence="2">Clone GOH B32 T37-40</strain>
    </source>
</reference>
<accession>A0AAD4YKM3</accession>
<name>A0AAD4YKM3_PRUDU</name>
<feature type="region of interest" description="Disordered" evidence="1">
    <location>
        <begin position="1"/>
        <end position="21"/>
    </location>
</feature>